<reference evidence="1" key="1">
    <citation type="submission" date="2014-09" db="EMBL/GenBank/DDBJ databases">
        <authorList>
            <person name="Magalhaes I.L.F."/>
            <person name="Oliveira U."/>
            <person name="Santos F.R."/>
            <person name="Vidigal T.H.D.A."/>
            <person name="Brescovit A.D."/>
            <person name="Santos A.J."/>
        </authorList>
    </citation>
    <scope>NUCLEOTIDE SEQUENCE</scope>
    <source>
        <tissue evidence="1">Shoot tissue taken approximately 20 cm above the soil surface</tissue>
    </source>
</reference>
<proteinExistence type="predicted"/>
<reference evidence="1" key="2">
    <citation type="journal article" date="2015" name="Data Brief">
        <title>Shoot transcriptome of the giant reed, Arundo donax.</title>
        <authorList>
            <person name="Barrero R.A."/>
            <person name="Guerrero F.D."/>
            <person name="Moolhuijzen P."/>
            <person name="Goolsby J.A."/>
            <person name="Tidwell J."/>
            <person name="Bellgard S.E."/>
            <person name="Bellgard M.I."/>
        </authorList>
    </citation>
    <scope>NUCLEOTIDE SEQUENCE</scope>
    <source>
        <tissue evidence="1">Shoot tissue taken approximately 20 cm above the soil surface</tissue>
    </source>
</reference>
<accession>A0A0A8Z2S4</accession>
<dbReference type="EMBL" id="GBRH01268783">
    <property type="protein sequence ID" value="JAD29112.1"/>
    <property type="molecule type" value="Transcribed_RNA"/>
</dbReference>
<sequence length="27" mass="3086">MRQWARTMLLPTRLADLDTSGGSDHWA</sequence>
<organism evidence="1">
    <name type="scientific">Arundo donax</name>
    <name type="common">Giant reed</name>
    <name type="synonym">Donax arundinaceus</name>
    <dbReference type="NCBI Taxonomy" id="35708"/>
    <lineage>
        <taxon>Eukaryota</taxon>
        <taxon>Viridiplantae</taxon>
        <taxon>Streptophyta</taxon>
        <taxon>Embryophyta</taxon>
        <taxon>Tracheophyta</taxon>
        <taxon>Spermatophyta</taxon>
        <taxon>Magnoliopsida</taxon>
        <taxon>Liliopsida</taxon>
        <taxon>Poales</taxon>
        <taxon>Poaceae</taxon>
        <taxon>PACMAD clade</taxon>
        <taxon>Arundinoideae</taxon>
        <taxon>Arundineae</taxon>
        <taxon>Arundo</taxon>
    </lineage>
</organism>
<protein>
    <submittedName>
        <fullName evidence="1">Uncharacterized protein</fullName>
    </submittedName>
</protein>
<evidence type="ECO:0000313" key="1">
    <source>
        <dbReference type="EMBL" id="JAD29112.1"/>
    </source>
</evidence>
<dbReference type="AlphaFoldDB" id="A0A0A8Z2S4"/>
<name>A0A0A8Z2S4_ARUDO</name>